<dbReference type="Pfam" id="PF13328">
    <property type="entry name" value="HD_4"/>
    <property type="match status" value="1"/>
</dbReference>
<dbReference type="EMBL" id="VXKB01000008">
    <property type="protein sequence ID" value="KAA8712976.1"/>
    <property type="molecule type" value="Genomic_DNA"/>
</dbReference>
<feature type="domain" description="HD/PDEase" evidence="1">
    <location>
        <begin position="24"/>
        <end position="140"/>
    </location>
</feature>
<gene>
    <name evidence="2" type="ORF">F4V73_17820</name>
</gene>
<proteinExistence type="predicted"/>
<evidence type="ECO:0000313" key="2">
    <source>
        <dbReference type="EMBL" id="KAA8712976.1"/>
    </source>
</evidence>
<reference evidence="2 3" key="1">
    <citation type="submission" date="2019-09" db="EMBL/GenBank/DDBJ databases">
        <title>Draft genome sequence of various Type strains from the CCUG.</title>
        <authorList>
            <person name="Pineiro-Iglesias B."/>
            <person name="Tunovic T."/>
            <person name="Unosson C."/>
            <person name="Inganas E."/>
            <person name="Ohlen M."/>
            <person name="Cardew S."/>
            <person name="Jensie-Markopoulos S."/>
            <person name="Salva-Serra F."/>
            <person name="Jaen-Luchoro D."/>
            <person name="Karlsson R."/>
            <person name="Svensson-Stadler L."/>
            <person name="Chun J."/>
            <person name="Moore E."/>
        </authorList>
    </citation>
    <scope>NUCLEOTIDE SEQUENCE [LARGE SCALE GENOMIC DNA]</scope>
    <source>
        <strain evidence="2 3">CCUG 53682T</strain>
    </source>
</reference>
<dbReference type="Gene3D" id="1.10.3210.10">
    <property type="entry name" value="Hypothetical protein af1432"/>
    <property type="match status" value="1"/>
</dbReference>
<dbReference type="PANTHER" id="PTHR46246:SF1">
    <property type="entry name" value="GUANOSINE-3',5'-BIS(DIPHOSPHATE) 3'-PYROPHOSPHOHYDROLASE MESH1"/>
    <property type="match status" value="1"/>
</dbReference>
<dbReference type="SMART" id="SM00471">
    <property type="entry name" value="HDc"/>
    <property type="match status" value="1"/>
</dbReference>
<organism evidence="2 3">
    <name type="scientific">Morganella psychrotolerans</name>
    <dbReference type="NCBI Taxonomy" id="368603"/>
    <lineage>
        <taxon>Bacteria</taxon>
        <taxon>Pseudomonadati</taxon>
        <taxon>Pseudomonadota</taxon>
        <taxon>Gammaproteobacteria</taxon>
        <taxon>Enterobacterales</taxon>
        <taxon>Morganellaceae</taxon>
        <taxon>Morganella</taxon>
    </lineage>
</organism>
<keyword evidence="2" id="KW-0378">Hydrolase</keyword>
<evidence type="ECO:0000259" key="1">
    <source>
        <dbReference type="SMART" id="SM00471"/>
    </source>
</evidence>
<dbReference type="GO" id="GO:0008893">
    <property type="term" value="F:guanosine-3',5'-bis(diphosphate) 3'-diphosphatase activity"/>
    <property type="evidence" value="ECO:0007669"/>
    <property type="project" value="TreeGrafter"/>
</dbReference>
<dbReference type="PANTHER" id="PTHR46246">
    <property type="entry name" value="GUANOSINE-3',5'-BIS(DIPHOSPHATE) 3'-PYROPHOSPHOHYDROLASE MESH1"/>
    <property type="match status" value="1"/>
</dbReference>
<dbReference type="Proteomes" id="UP000322181">
    <property type="component" value="Unassembled WGS sequence"/>
</dbReference>
<dbReference type="AlphaFoldDB" id="A0A5M9QZJ6"/>
<name>A0A5M9QZJ6_9GAMM</name>
<sequence>MIDLIKKSRDFAEKAHAGQKRKYTGEDYITHPVHVAQIVGGFAGSTQEMTIAALLHDVVEDTGVTLSEIRLNFGDEVAELVHCLTNIRFTEKQKESVFSRPRRYGMNAAKIFFQDNRAANTIKIADMMSNLSNVFDHDRKYGTRYLAEKTYLCDNIISRNCNPAAVHEFYALASLLYDDLNQDEKTRYGMHYNTLDNATKDEILRRDPMVTVSYSAAVGLKPAEPVFKSAKDLQPNDVINIIGGWYRVRYINYRPYEISVQLQRKEHELSPLLDQTCMTLSVDRNLNVLFPVEVSNESKDTV</sequence>
<evidence type="ECO:0000313" key="3">
    <source>
        <dbReference type="Proteomes" id="UP000322181"/>
    </source>
</evidence>
<dbReference type="SUPFAM" id="SSF109604">
    <property type="entry name" value="HD-domain/PDEase-like"/>
    <property type="match status" value="1"/>
</dbReference>
<accession>A0A5M9QZJ6</accession>
<dbReference type="InterPro" id="IPR052194">
    <property type="entry name" value="MESH1"/>
</dbReference>
<dbReference type="RefSeq" id="WP_067370575.1">
    <property type="nucleotide sequence ID" value="NZ_BAAAFS010000007.1"/>
</dbReference>
<dbReference type="InterPro" id="IPR003607">
    <property type="entry name" value="HD/PDEase_dom"/>
</dbReference>
<comment type="caution">
    <text evidence="2">The sequence shown here is derived from an EMBL/GenBank/DDBJ whole genome shotgun (WGS) entry which is preliminary data.</text>
</comment>
<protein>
    <submittedName>
        <fullName evidence="2">Bifunctional (P)ppGpp synthetase/guanosine-3',5'-bis(Diphosphate) 3'-pyrophosphohydrolase</fullName>
    </submittedName>
</protein>
<dbReference type="OrthoDB" id="9802385at2"/>